<evidence type="ECO:0000313" key="2">
    <source>
        <dbReference type="EMBL" id="TDZ47675.1"/>
    </source>
</evidence>
<name>A0A4R8QUP0_COLTR</name>
<keyword evidence="3" id="KW-1185">Reference proteome</keyword>
<reference evidence="2 3" key="1">
    <citation type="submission" date="2018-12" db="EMBL/GenBank/DDBJ databases">
        <title>Genome sequence and assembly of Colletotrichum trifolii.</title>
        <authorList>
            <person name="Gan P."/>
            <person name="Shirasu K."/>
        </authorList>
    </citation>
    <scope>NUCLEOTIDE SEQUENCE [LARGE SCALE GENOMIC DNA]</scope>
    <source>
        <strain evidence="2 3">543-2</strain>
    </source>
</reference>
<proteinExistence type="predicted"/>
<accession>A0A4R8QUP0</accession>
<feature type="compositionally biased region" description="Basic residues" evidence="1">
    <location>
        <begin position="8"/>
        <end position="21"/>
    </location>
</feature>
<feature type="region of interest" description="Disordered" evidence="1">
    <location>
        <begin position="1"/>
        <end position="30"/>
    </location>
</feature>
<sequence length="64" mass="7464">MRRDCRASRRQPKQRTTRRRSGRESGQVAGMRAVFHRECPRSLGVECGMRRRAEMESQMPSLDA</sequence>
<comment type="caution">
    <text evidence="2">The sequence shown here is derived from an EMBL/GenBank/DDBJ whole genome shotgun (WGS) entry which is preliminary data.</text>
</comment>
<organism evidence="2 3">
    <name type="scientific">Colletotrichum trifolii</name>
    <dbReference type="NCBI Taxonomy" id="5466"/>
    <lineage>
        <taxon>Eukaryota</taxon>
        <taxon>Fungi</taxon>
        <taxon>Dikarya</taxon>
        <taxon>Ascomycota</taxon>
        <taxon>Pezizomycotina</taxon>
        <taxon>Sordariomycetes</taxon>
        <taxon>Hypocreomycetidae</taxon>
        <taxon>Glomerellales</taxon>
        <taxon>Glomerellaceae</taxon>
        <taxon>Colletotrichum</taxon>
        <taxon>Colletotrichum orbiculare species complex</taxon>
    </lineage>
</organism>
<evidence type="ECO:0000256" key="1">
    <source>
        <dbReference type="SAM" id="MobiDB-lite"/>
    </source>
</evidence>
<evidence type="ECO:0000313" key="3">
    <source>
        <dbReference type="Proteomes" id="UP000295703"/>
    </source>
</evidence>
<dbReference type="AlphaFoldDB" id="A0A4R8QUP0"/>
<protein>
    <submittedName>
        <fullName evidence="2">Uncharacterized protein</fullName>
    </submittedName>
</protein>
<dbReference type="Proteomes" id="UP000295703">
    <property type="component" value="Unassembled WGS sequence"/>
</dbReference>
<gene>
    <name evidence="2" type="ORF">CTRI78_v008499</name>
</gene>
<dbReference type="EMBL" id="RYZW01000103">
    <property type="protein sequence ID" value="TDZ47675.1"/>
    <property type="molecule type" value="Genomic_DNA"/>
</dbReference>